<proteinExistence type="predicted"/>
<dbReference type="Proteomes" id="UP000245778">
    <property type="component" value="Unassembled WGS sequence"/>
</dbReference>
<dbReference type="EMBL" id="QEKK01000002">
    <property type="protein sequence ID" value="PVY59149.1"/>
    <property type="molecule type" value="Genomic_DNA"/>
</dbReference>
<feature type="transmembrane region" description="Helical" evidence="1">
    <location>
        <begin position="23"/>
        <end position="42"/>
    </location>
</feature>
<organism evidence="2 3">
    <name type="scientific">Intestinimonas butyriciproducens</name>
    <dbReference type="NCBI Taxonomy" id="1297617"/>
    <lineage>
        <taxon>Bacteria</taxon>
        <taxon>Bacillati</taxon>
        <taxon>Bacillota</taxon>
        <taxon>Clostridia</taxon>
        <taxon>Eubacteriales</taxon>
        <taxon>Intestinimonas</taxon>
    </lineage>
</organism>
<keyword evidence="1" id="KW-0812">Transmembrane</keyword>
<evidence type="ECO:0000313" key="3">
    <source>
        <dbReference type="Proteomes" id="UP000245778"/>
    </source>
</evidence>
<accession>A0A2U1CDZ9</accession>
<keyword evidence="1" id="KW-1133">Transmembrane helix</keyword>
<sequence length="44" mass="5374">MNLDEFYQKLEEHWKKSDRDSRIIVWGGLGFMAVWLFVYAFFSL</sequence>
<name>A0A2U1CDZ9_9FIRM</name>
<reference evidence="2 3" key="1">
    <citation type="submission" date="2018-04" db="EMBL/GenBank/DDBJ databases">
        <title>Genomic Encyclopedia of Type Strains, Phase IV (KMG-IV): sequencing the most valuable type-strain genomes for metagenomic binning, comparative biology and taxonomic classification.</title>
        <authorList>
            <person name="Goeker M."/>
        </authorList>
    </citation>
    <scope>NUCLEOTIDE SEQUENCE [LARGE SCALE GENOMIC DNA]</scope>
    <source>
        <strain evidence="2 3">DSM 26588</strain>
    </source>
</reference>
<evidence type="ECO:0000313" key="2">
    <source>
        <dbReference type="EMBL" id="PVY59149.1"/>
    </source>
</evidence>
<dbReference type="AlphaFoldDB" id="A0A2U1CDZ9"/>
<protein>
    <submittedName>
        <fullName evidence="2">Uncharacterized protein</fullName>
    </submittedName>
</protein>
<gene>
    <name evidence="2" type="ORF">C7373_102131</name>
</gene>
<dbReference type="RefSeq" id="WP_257534813.1">
    <property type="nucleotide sequence ID" value="NZ_CP011524.1"/>
</dbReference>
<dbReference type="GeneID" id="93230871"/>
<evidence type="ECO:0000256" key="1">
    <source>
        <dbReference type="SAM" id="Phobius"/>
    </source>
</evidence>
<keyword evidence="1" id="KW-0472">Membrane</keyword>
<comment type="caution">
    <text evidence="2">The sequence shown here is derived from an EMBL/GenBank/DDBJ whole genome shotgun (WGS) entry which is preliminary data.</text>
</comment>